<evidence type="ECO:0000313" key="3">
    <source>
        <dbReference type="Proteomes" id="UP001496627"/>
    </source>
</evidence>
<organism evidence="2 3">
    <name type="scientific">Neorhizobium phenanthreniclasticum</name>
    <dbReference type="NCBI Taxonomy" id="3157917"/>
    <lineage>
        <taxon>Bacteria</taxon>
        <taxon>Pseudomonadati</taxon>
        <taxon>Pseudomonadota</taxon>
        <taxon>Alphaproteobacteria</taxon>
        <taxon>Hyphomicrobiales</taxon>
        <taxon>Rhizobiaceae</taxon>
        <taxon>Rhizobium/Agrobacterium group</taxon>
        <taxon>Neorhizobium</taxon>
    </lineage>
</organism>
<dbReference type="EMBL" id="JBEAAL010000057">
    <property type="protein sequence ID" value="MEQ1409754.1"/>
    <property type="molecule type" value="Genomic_DNA"/>
</dbReference>
<protein>
    <recommendedName>
        <fullName evidence="4">Transposase</fullName>
    </recommendedName>
</protein>
<proteinExistence type="predicted"/>
<comment type="caution">
    <text evidence="2">The sequence shown here is derived from an EMBL/GenBank/DDBJ whole genome shotgun (WGS) entry which is preliminary data.</text>
</comment>
<name>A0ABV0MDF0_9HYPH</name>
<dbReference type="RefSeq" id="WP_415926501.1">
    <property type="nucleotide sequence ID" value="NZ_JBEAAL010000057.1"/>
</dbReference>
<accession>A0ABV0MDF0</accession>
<evidence type="ECO:0000313" key="2">
    <source>
        <dbReference type="EMBL" id="MEQ1409754.1"/>
    </source>
</evidence>
<gene>
    <name evidence="2" type="ORF">ABK249_33165</name>
</gene>
<dbReference type="Proteomes" id="UP001496627">
    <property type="component" value="Unassembled WGS sequence"/>
</dbReference>
<feature type="compositionally biased region" description="Polar residues" evidence="1">
    <location>
        <begin position="57"/>
        <end position="77"/>
    </location>
</feature>
<evidence type="ECO:0008006" key="4">
    <source>
        <dbReference type="Google" id="ProtNLM"/>
    </source>
</evidence>
<keyword evidence="3" id="KW-1185">Reference proteome</keyword>
<feature type="non-terminal residue" evidence="2">
    <location>
        <position position="1"/>
    </location>
</feature>
<reference evidence="2 3" key="1">
    <citation type="submission" date="2024-05" db="EMBL/GenBank/DDBJ databases">
        <title>Neorhizobium sp. Rsf11, a plant growth promoting and heavy metal resistant PAH-degrader.</title>
        <authorList>
            <person name="Golubev S.N."/>
            <person name="Muratova A.Y."/>
            <person name="Markelova M.I."/>
        </authorList>
    </citation>
    <scope>NUCLEOTIDE SEQUENCE [LARGE SCALE GENOMIC DNA]</scope>
    <source>
        <strain evidence="2 3">Rsf11</strain>
    </source>
</reference>
<feature type="region of interest" description="Disordered" evidence="1">
    <location>
        <begin position="49"/>
        <end position="77"/>
    </location>
</feature>
<sequence length="90" mass="10062">VDAHILARYGVTMDLPAQVRPEPERLELRDLMERRDQLVEMRKSARIRLAQPHAGCSSPSRPPSGTTKHSSFDNQQHSCAGFCRGYAVAC</sequence>
<evidence type="ECO:0000256" key="1">
    <source>
        <dbReference type="SAM" id="MobiDB-lite"/>
    </source>
</evidence>